<dbReference type="EMBL" id="JAGPXF010000003">
    <property type="protein sequence ID" value="KAH7252652.1"/>
    <property type="molecule type" value="Genomic_DNA"/>
</dbReference>
<dbReference type="InterPro" id="IPR032710">
    <property type="entry name" value="NTF2-like_dom_sf"/>
</dbReference>
<dbReference type="AlphaFoldDB" id="A0A8K0RYY5"/>
<dbReference type="Gene3D" id="3.10.450.50">
    <property type="match status" value="1"/>
</dbReference>
<evidence type="ECO:0008006" key="3">
    <source>
        <dbReference type="Google" id="ProtNLM"/>
    </source>
</evidence>
<reference evidence="1" key="1">
    <citation type="journal article" date="2021" name="Nat. Commun.">
        <title>Genetic determinants of endophytism in the Arabidopsis root mycobiome.</title>
        <authorList>
            <person name="Mesny F."/>
            <person name="Miyauchi S."/>
            <person name="Thiergart T."/>
            <person name="Pickel B."/>
            <person name="Atanasova L."/>
            <person name="Karlsson M."/>
            <person name="Huettel B."/>
            <person name="Barry K.W."/>
            <person name="Haridas S."/>
            <person name="Chen C."/>
            <person name="Bauer D."/>
            <person name="Andreopoulos W."/>
            <person name="Pangilinan J."/>
            <person name="LaButti K."/>
            <person name="Riley R."/>
            <person name="Lipzen A."/>
            <person name="Clum A."/>
            <person name="Drula E."/>
            <person name="Henrissat B."/>
            <person name="Kohler A."/>
            <person name="Grigoriev I.V."/>
            <person name="Martin F.M."/>
            <person name="Hacquard S."/>
        </authorList>
    </citation>
    <scope>NUCLEOTIDE SEQUENCE</scope>
    <source>
        <strain evidence="1">MPI-SDFR-AT-0068</strain>
    </source>
</reference>
<protein>
    <recommendedName>
        <fullName evidence="3">SnoaL-like domain-containing protein</fullName>
    </recommendedName>
</protein>
<keyword evidence="2" id="KW-1185">Reference proteome</keyword>
<dbReference type="Proteomes" id="UP000813427">
    <property type="component" value="Unassembled WGS sequence"/>
</dbReference>
<dbReference type="SUPFAM" id="SSF54427">
    <property type="entry name" value="NTF2-like"/>
    <property type="match status" value="1"/>
</dbReference>
<gene>
    <name evidence="1" type="ORF">BKA59DRAFT_475049</name>
</gene>
<evidence type="ECO:0000313" key="1">
    <source>
        <dbReference type="EMBL" id="KAH7252652.1"/>
    </source>
</evidence>
<sequence length="156" mass="18011">MTMVLDGENSTNGNSQLFFPTSHDECDIWLERFASSQDGLDPTQTRTVYAPEATLRFSTYPTIRGATNIEKMVAARFARLDLISHVHRYFDLVGSRMWSVFDVRYRVKGDPSREEFLVPCACVFTLMKDGRHKGKISELEVFMDQTVIEERMKMLQ</sequence>
<evidence type="ECO:0000313" key="2">
    <source>
        <dbReference type="Proteomes" id="UP000813427"/>
    </source>
</evidence>
<accession>A0A8K0RYY5</accession>
<name>A0A8K0RYY5_9HYPO</name>
<proteinExistence type="predicted"/>
<comment type="caution">
    <text evidence="1">The sequence shown here is derived from an EMBL/GenBank/DDBJ whole genome shotgun (WGS) entry which is preliminary data.</text>
</comment>
<dbReference type="OrthoDB" id="5139699at2759"/>
<organism evidence="1 2">
    <name type="scientific">Fusarium tricinctum</name>
    <dbReference type="NCBI Taxonomy" id="61284"/>
    <lineage>
        <taxon>Eukaryota</taxon>
        <taxon>Fungi</taxon>
        <taxon>Dikarya</taxon>
        <taxon>Ascomycota</taxon>
        <taxon>Pezizomycotina</taxon>
        <taxon>Sordariomycetes</taxon>
        <taxon>Hypocreomycetidae</taxon>
        <taxon>Hypocreales</taxon>
        <taxon>Nectriaceae</taxon>
        <taxon>Fusarium</taxon>
        <taxon>Fusarium tricinctum species complex</taxon>
    </lineage>
</organism>